<feature type="region of interest" description="Disordered" evidence="2">
    <location>
        <begin position="810"/>
        <end position="847"/>
    </location>
</feature>
<dbReference type="PROSITE" id="PS00028">
    <property type="entry name" value="ZINC_FINGER_C2H2_1"/>
    <property type="match status" value="4"/>
</dbReference>
<dbReference type="Pfam" id="PF13894">
    <property type="entry name" value="zf-C2H2_4"/>
    <property type="match status" value="1"/>
</dbReference>
<feature type="compositionally biased region" description="Basic and acidic residues" evidence="2">
    <location>
        <begin position="313"/>
        <end position="324"/>
    </location>
</feature>
<organism evidence="4 6">
    <name type="scientific">Didymodactylos carnosus</name>
    <dbReference type="NCBI Taxonomy" id="1234261"/>
    <lineage>
        <taxon>Eukaryota</taxon>
        <taxon>Metazoa</taxon>
        <taxon>Spiralia</taxon>
        <taxon>Gnathifera</taxon>
        <taxon>Rotifera</taxon>
        <taxon>Eurotatoria</taxon>
        <taxon>Bdelloidea</taxon>
        <taxon>Philodinida</taxon>
        <taxon>Philodinidae</taxon>
        <taxon>Didymodactylos</taxon>
    </lineage>
</organism>
<keyword evidence="1" id="KW-0863">Zinc-finger</keyword>
<feature type="compositionally biased region" description="Low complexity" evidence="2">
    <location>
        <begin position="707"/>
        <end position="717"/>
    </location>
</feature>
<dbReference type="PANTHER" id="PTHR21190:SF1">
    <property type="entry name" value="GH10077P"/>
    <property type="match status" value="1"/>
</dbReference>
<dbReference type="OrthoDB" id="10020956at2759"/>
<dbReference type="SMART" id="SM00355">
    <property type="entry name" value="ZnF_C2H2"/>
    <property type="match status" value="5"/>
</dbReference>
<dbReference type="PROSITE" id="PS50157">
    <property type="entry name" value="ZINC_FINGER_C2H2_2"/>
    <property type="match status" value="2"/>
</dbReference>
<dbReference type="EMBL" id="CAJNOQ010000986">
    <property type="protein sequence ID" value="CAF0857561.1"/>
    <property type="molecule type" value="Genomic_DNA"/>
</dbReference>
<sequence>MANELELIRRQEGEQHQHTTTTINGDFPLIKHSKRMMKISRRKQIKPNRLMNDETISNTENSELVINQHQTHDQSSNESSDDDVNAVEEKLNEEDIKNEPMTASSSTINFVAVSSPDHHNNISTPLTNNMQATTISSLSFSSSHSPHHYCSSSSSPSSTCSSSPIINAIKPISYSLLNSNQNNLTCNDITIPTLTTTETSINDDENENSSLLLKPSTSPLTSTFNRHEAYCHLCRKEFCNKYFLKTHFAKKHGVLDMTSTVLVGPGVMSHFKYSTNKSITNRNHPTPTSPSSSSSPSPTTNGTGTLTIPLDSTNDKIHVNKSEDNTNNAMKISKETKTTPLSTPTKQDYSADTLIEDYCELCQKRFCNKYYLRKHRAEVHGVYTDYIKSLQKSGESPLKSSRSSVSVSTTSQNNNTLSIQTTTTTTATTTTPSTSSQGVTPSNMILMNPYLLHPSQFFLSPNMFSDLKIPQPIFASSNNTAAMFQTTPSSSNGQQQYSTKNDNDNSKIKIENNEYDESEKHDGQTLCKDMNELDLKKLNEQQKPKEEHDVDESVEQKIKTETIDKLNHRRELLSCELCDQQFKNKQLLRAHVNTHHLSPLKNGRNNNNKQIHSSNSNNLDRLAFLSPYVDTTSVLAHKLEHTIPYGIMADSYFCAKMADRVVCEICNKQVCNKYFLKTHKAKVHGITNDMTPTMVNMNSLQQKTISTTADDITTTSNDDNESSRGTKEEETNSTGTDNESFSMSSLMLTAEDRDDLIKASIDPEAYCIICKKEFCSKYFLRTHHQNIHGLPTTSSSSTNTPTTTTAISSIATLQTNGSKRNKKDTKHSGISPSIPNTKTISDSKISVPSTPISTDTYQTLLQFMQAAAAFTENPSQNPCLIMSALSRANQFSDSLSIDCKKHLLISKNGQINGNQSNDEEEDEADGNHTCKRKNSDSHQEHHQKTIKRKTANDHEEEIFDDTKKRKTNLNDEEELKLSKLNIDTSQMNLMNETSPINGGSDGGGLQPFLLESDDPKFIHTFVPCMVFLPVKSRVTKQVHLNLRLKPVLTNDESN</sequence>
<name>A0A813WNL3_9BILA</name>
<dbReference type="GO" id="GO:0008270">
    <property type="term" value="F:zinc ion binding"/>
    <property type="evidence" value="ECO:0007669"/>
    <property type="project" value="UniProtKB-KW"/>
</dbReference>
<dbReference type="AlphaFoldDB" id="A0A813WNL3"/>
<proteinExistence type="predicted"/>
<feature type="domain" description="C2H2-type" evidence="3">
    <location>
        <begin position="573"/>
        <end position="595"/>
    </location>
</feature>
<evidence type="ECO:0000256" key="2">
    <source>
        <dbReference type="SAM" id="MobiDB-lite"/>
    </source>
</evidence>
<evidence type="ECO:0000256" key="1">
    <source>
        <dbReference type="PROSITE-ProRule" id="PRU00042"/>
    </source>
</evidence>
<evidence type="ECO:0000313" key="5">
    <source>
        <dbReference type="EMBL" id="CAF3645179.1"/>
    </source>
</evidence>
<dbReference type="Pfam" id="PF00096">
    <property type="entry name" value="zf-C2H2"/>
    <property type="match status" value="1"/>
</dbReference>
<keyword evidence="1" id="KW-0862">Zinc</keyword>
<feature type="compositionally biased region" description="Polar residues" evidence="2">
    <location>
        <begin position="301"/>
        <end position="312"/>
    </location>
</feature>
<feature type="compositionally biased region" description="Basic and acidic residues" evidence="2">
    <location>
        <begin position="721"/>
        <end position="730"/>
    </location>
</feature>
<feature type="region of interest" description="Disordered" evidence="2">
    <location>
        <begin position="909"/>
        <end position="955"/>
    </location>
</feature>
<comment type="caution">
    <text evidence="4">The sequence shown here is derived from an EMBL/GenBank/DDBJ whole genome shotgun (WGS) entry which is preliminary data.</text>
</comment>
<dbReference type="InterPro" id="IPR036236">
    <property type="entry name" value="Znf_C2H2_sf"/>
</dbReference>
<dbReference type="SUPFAM" id="SSF57667">
    <property type="entry name" value="beta-beta-alpha zinc fingers"/>
    <property type="match status" value="1"/>
</dbReference>
<dbReference type="EMBL" id="CAJOBC010000985">
    <property type="protein sequence ID" value="CAF3645179.1"/>
    <property type="molecule type" value="Genomic_DNA"/>
</dbReference>
<dbReference type="InterPro" id="IPR013087">
    <property type="entry name" value="Znf_C2H2_type"/>
</dbReference>
<feature type="compositionally biased region" description="Polar residues" evidence="2">
    <location>
        <begin position="732"/>
        <end position="741"/>
    </location>
</feature>
<feature type="region of interest" description="Disordered" evidence="2">
    <location>
        <begin position="486"/>
        <end position="507"/>
    </location>
</feature>
<keyword evidence="1" id="KW-0479">Metal-binding</keyword>
<feature type="region of interest" description="Disordered" evidence="2">
    <location>
        <begin position="393"/>
        <end position="441"/>
    </location>
</feature>
<evidence type="ECO:0000259" key="3">
    <source>
        <dbReference type="PROSITE" id="PS50157"/>
    </source>
</evidence>
<protein>
    <recommendedName>
        <fullName evidence="3">C2H2-type domain-containing protein</fullName>
    </recommendedName>
</protein>
<feature type="compositionally biased region" description="Polar residues" evidence="2">
    <location>
        <begin position="486"/>
        <end position="500"/>
    </location>
</feature>
<gene>
    <name evidence="4" type="ORF">GPM918_LOCUS6411</name>
    <name evidence="5" type="ORF">SRO942_LOCUS6406</name>
</gene>
<dbReference type="Proteomes" id="UP000681722">
    <property type="component" value="Unassembled WGS sequence"/>
</dbReference>
<feature type="compositionally biased region" description="Polar residues" evidence="2">
    <location>
        <begin position="828"/>
        <end position="847"/>
    </location>
</feature>
<dbReference type="PANTHER" id="PTHR21190">
    <property type="entry name" value="GH10077P"/>
    <property type="match status" value="1"/>
</dbReference>
<evidence type="ECO:0000313" key="6">
    <source>
        <dbReference type="Proteomes" id="UP000663829"/>
    </source>
</evidence>
<accession>A0A813WNL3</accession>
<feature type="compositionally biased region" description="Low complexity" evidence="2">
    <location>
        <begin position="396"/>
        <end position="441"/>
    </location>
</feature>
<dbReference type="Proteomes" id="UP000663829">
    <property type="component" value="Unassembled WGS sequence"/>
</dbReference>
<evidence type="ECO:0000313" key="4">
    <source>
        <dbReference type="EMBL" id="CAF0857561.1"/>
    </source>
</evidence>
<feature type="domain" description="C2H2-type" evidence="3">
    <location>
        <begin position="357"/>
        <end position="380"/>
    </location>
</feature>
<feature type="compositionally biased region" description="Polar residues" evidence="2">
    <location>
        <begin position="338"/>
        <end position="347"/>
    </location>
</feature>
<feature type="compositionally biased region" description="Low complexity" evidence="2">
    <location>
        <begin position="285"/>
        <end position="300"/>
    </location>
</feature>
<dbReference type="Gene3D" id="3.30.160.60">
    <property type="entry name" value="Classic Zinc Finger"/>
    <property type="match status" value="1"/>
</dbReference>
<feature type="compositionally biased region" description="Basic and acidic residues" evidence="2">
    <location>
        <begin position="925"/>
        <end position="943"/>
    </location>
</feature>
<reference evidence="4" key="1">
    <citation type="submission" date="2021-02" db="EMBL/GenBank/DDBJ databases">
        <authorList>
            <person name="Nowell W R."/>
        </authorList>
    </citation>
    <scope>NUCLEOTIDE SEQUENCE</scope>
</reference>
<feature type="region of interest" description="Disordered" evidence="2">
    <location>
        <begin position="707"/>
        <end position="741"/>
    </location>
</feature>
<keyword evidence="6" id="KW-1185">Reference proteome</keyword>
<feature type="region of interest" description="Disordered" evidence="2">
    <location>
        <begin position="277"/>
        <end position="347"/>
    </location>
</feature>